<reference evidence="2 3" key="1">
    <citation type="journal article" date="2016" name="Mol. Biol. Evol.">
        <title>Comparative Genomics of Early-Diverging Mushroom-Forming Fungi Provides Insights into the Origins of Lignocellulose Decay Capabilities.</title>
        <authorList>
            <person name="Nagy L.G."/>
            <person name="Riley R."/>
            <person name="Tritt A."/>
            <person name="Adam C."/>
            <person name="Daum C."/>
            <person name="Floudas D."/>
            <person name="Sun H."/>
            <person name="Yadav J.S."/>
            <person name="Pangilinan J."/>
            <person name="Larsson K.H."/>
            <person name="Matsuura K."/>
            <person name="Barry K."/>
            <person name="Labutti K."/>
            <person name="Kuo R."/>
            <person name="Ohm R.A."/>
            <person name="Bhattacharya S.S."/>
            <person name="Shirouzu T."/>
            <person name="Yoshinaga Y."/>
            <person name="Martin F.M."/>
            <person name="Grigoriev I.V."/>
            <person name="Hibbett D.S."/>
        </authorList>
    </citation>
    <scope>NUCLEOTIDE SEQUENCE [LARGE SCALE GENOMIC DNA]</scope>
    <source>
        <strain evidence="2 3">CBS 109695</strain>
    </source>
</reference>
<name>A0A166KEK4_9AGAM</name>
<sequence length="103" mass="11432">MHISYRRLRRPKISQPEMQALLAFFEACLNGIRPASGHALSSSRYASLPSGWLSLLVLASALLYLSEFEYDSKNTKNSVPVGAPPVPADFHATADDPDPFHRY</sequence>
<evidence type="ECO:0000256" key="1">
    <source>
        <dbReference type="SAM" id="MobiDB-lite"/>
    </source>
</evidence>
<protein>
    <submittedName>
        <fullName evidence="2">Uncharacterized protein</fullName>
    </submittedName>
</protein>
<dbReference type="AlphaFoldDB" id="A0A166KEK4"/>
<gene>
    <name evidence="2" type="ORF">FIBSPDRAFT_860218</name>
</gene>
<dbReference type="EMBL" id="KV417544">
    <property type="protein sequence ID" value="KZP21825.1"/>
    <property type="molecule type" value="Genomic_DNA"/>
</dbReference>
<dbReference type="Proteomes" id="UP000076532">
    <property type="component" value="Unassembled WGS sequence"/>
</dbReference>
<evidence type="ECO:0000313" key="3">
    <source>
        <dbReference type="Proteomes" id="UP000076532"/>
    </source>
</evidence>
<proteinExistence type="predicted"/>
<accession>A0A166KEK4</accession>
<keyword evidence="3" id="KW-1185">Reference proteome</keyword>
<feature type="compositionally biased region" description="Basic and acidic residues" evidence="1">
    <location>
        <begin position="92"/>
        <end position="103"/>
    </location>
</feature>
<organism evidence="2 3">
    <name type="scientific">Athelia psychrophila</name>
    <dbReference type="NCBI Taxonomy" id="1759441"/>
    <lineage>
        <taxon>Eukaryota</taxon>
        <taxon>Fungi</taxon>
        <taxon>Dikarya</taxon>
        <taxon>Basidiomycota</taxon>
        <taxon>Agaricomycotina</taxon>
        <taxon>Agaricomycetes</taxon>
        <taxon>Agaricomycetidae</taxon>
        <taxon>Atheliales</taxon>
        <taxon>Atheliaceae</taxon>
        <taxon>Athelia</taxon>
    </lineage>
</organism>
<feature type="region of interest" description="Disordered" evidence="1">
    <location>
        <begin position="81"/>
        <end position="103"/>
    </location>
</feature>
<evidence type="ECO:0000313" key="2">
    <source>
        <dbReference type="EMBL" id="KZP21825.1"/>
    </source>
</evidence>